<dbReference type="Proteomes" id="UP001732700">
    <property type="component" value="Chromosome 4C"/>
</dbReference>
<keyword evidence="2" id="KW-1185">Reference proteome</keyword>
<proteinExistence type="predicted"/>
<sequence length="405" mass="46540">MKSFSEEAPLPSERKVKVHFHGSLSKVVDVLSSFDDQKTDILRSMKFQGLLNLAKFPKFDLYFCLWLMTKVDCSRCSIRMNERQEIPIRDIDVGHILELPWYGQEMFVQTESNSQTVSQVLQNLRQSDSKANLTVGYLEEILRKNYGGIMTKAQIDAFKIAFVVFAMSNVLCTGGNPKSIPLGLLQFLTVPDEIHMFNWCLLLRRYMVSWCHLVQQQVRMRSTSITIGGCFFLPMVTYLDNILLGSTTMLHYQFPRAAAYSLDNMKYMIEMDIVDPSLVENGRVFGKSQLKRERDACYGRMLVDTPVRTCNRPNKRKYDYFQNGGMSKQKEKQTEPIIGIMDAFIEETRAADTTRKCLETEIGNVVWRNCACFFLESISNMMSPNVYRSICPFFQEECGAATHGI</sequence>
<accession>A0ACD5WNK0</accession>
<evidence type="ECO:0000313" key="2">
    <source>
        <dbReference type="Proteomes" id="UP001732700"/>
    </source>
</evidence>
<reference evidence="1" key="1">
    <citation type="submission" date="2021-05" db="EMBL/GenBank/DDBJ databases">
        <authorList>
            <person name="Scholz U."/>
            <person name="Mascher M."/>
            <person name="Fiebig A."/>
        </authorList>
    </citation>
    <scope>NUCLEOTIDE SEQUENCE [LARGE SCALE GENOMIC DNA]</scope>
</reference>
<evidence type="ECO:0000313" key="1">
    <source>
        <dbReference type="EnsemblPlants" id="AVESA.00010b.r2.4CG1259510.1.CDS"/>
    </source>
</evidence>
<name>A0ACD5WNK0_AVESA</name>
<organism evidence="1 2">
    <name type="scientific">Avena sativa</name>
    <name type="common">Oat</name>
    <dbReference type="NCBI Taxonomy" id="4498"/>
    <lineage>
        <taxon>Eukaryota</taxon>
        <taxon>Viridiplantae</taxon>
        <taxon>Streptophyta</taxon>
        <taxon>Embryophyta</taxon>
        <taxon>Tracheophyta</taxon>
        <taxon>Spermatophyta</taxon>
        <taxon>Magnoliopsida</taxon>
        <taxon>Liliopsida</taxon>
        <taxon>Poales</taxon>
        <taxon>Poaceae</taxon>
        <taxon>BOP clade</taxon>
        <taxon>Pooideae</taxon>
        <taxon>Poodae</taxon>
        <taxon>Poeae</taxon>
        <taxon>Poeae Chloroplast Group 1 (Aveneae type)</taxon>
        <taxon>Aveninae</taxon>
        <taxon>Avena</taxon>
    </lineage>
</organism>
<dbReference type="EnsemblPlants" id="AVESA.00010b.r2.4CG1259510.1">
    <property type="protein sequence ID" value="AVESA.00010b.r2.4CG1259510.1.CDS"/>
    <property type="gene ID" value="AVESA.00010b.r2.4CG1259510"/>
</dbReference>
<reference evidence="1" key="2">
    <citation type="submission" date="2025-09" db="UniProtKB">
        <authorList>
            <consortium name="EnsemblPlants"/>
        </authorList>
    </citation>
    <scope>IDENTIFICATION</scope>
</reference>
<protein>
    <submittedName>
        <fullName evidence="1">Uncharacterized protein</fullName>
    </submittedName>
</protein>